<organism evidence="2 3">
    <name type="scientific">Thalassobacillus hwangdonensis</name>
    <dbReference type="NCBI Taxonomy" id="546108"/>
    <lineage>
        <taxon>Bacteria</taxon>
        <taxon>Bacillati</taxon>
        <taxon>Bacillota</taxon>
        <taxon>Bacilli</taxon>
        <taxon>Bacillales</taxon>
        <taxon>Bacillaceae</taxon>
        <taxon>Thalassobacillus</taxon>
    </lineage>
</organism>
<keyword evidence="3" id="KW-1185">Reference proteome</keyword>
<dbReference type="RefSeq" id="WP_386058974.1">
    <property type="nucleotide sequence ID" value="NZ_JBHTKL010000002.1"/>
</dbReference>
<protein>
    <recommendedName>
        <fullName evidence="4">Carboxypeptidase regulatory-like domain-containing protein</fullName>
    </recommendedName>
</protein>
<evidence type="ECO:0000256" key="1">
    <source>
        <dbReference type="SAM" id="Coils"/>
    </source>
</evidence>
<reference evidence="3" key="1">
    <citation type="journal article" date="2019" name="Int. J. Syst. Evol. Microbiol.">
        <title>The Global Catalogue of Microorganisms (GCM) 10K type strain sequencing project: providing services to taxonomists for standard genome sequencing and annotation.</title>
        <authorList>
            <consortium name="The Broad Institute Genomics Platform"/>
            <consortium name="The Broad Institute Genome Sequencing Center for Infectious Disease"/>
            <person name="Wu L."/>
            <person name="Ma J."/>
        </authorList>
    </citation>
    <scope>NUCLEOTIDE SEQUENCE [LARGE SCALE GENOMIC DNA]</scope>
    <source>
        <strain evidence="3">CCUG 56607</strain>
    </source>
</reference>
<dbReference type="SUPFAM" id="SSF49452">
    <property type="entry name" value="Starch-binding domain-like"/>
    <property type="match status" value="1"/>
</dbReference>
<dbReference type="Gene3D" id="1.25.40.10">
    <property type="entry name" value="Tetratricopeptide repeat domain"/>
    <property type="match status" value="1"/>
</dbReference>
<proteinExistence type="predicted"/>
<dbReference type="SUPFAM" id="SSF48452">
    <property type="entry name" value="TPR-like"/>
    <property type="match status" value="1"/>
</dbReference>
<feature type="coiled-coil region" evidence="1">
    <location>
        <begin position="522"/>
        <end position="549"/>
    </location>
</feature>
<evidence type="ECO:0000313" key="2">
    <source>
        <dbReference type="EMBL" id="MFD1019320.1"/>
    </source>
</evidence>
<dbReference type="InterPro" id="IPR013784">
    <property type="entry name" value="Carb-bd-like_fold"/>
</dbReference>
<name>A0ABW3L056_9BACI</name>
<keyword evidence="1" id="KW-0175">Coiled coil</keyword>
<accession>A0ABW3L056</accession>
<dbReference type="InterPro" id="IPR011990">
    <property type="entry name" value="TPR-like_helical_dom_sf"/>
</dbReference>
<sequence>MKISMKVKHLVYTALGVLFASLLISQYILPTYSEAGDRQKEVSSAEGILKKLESSMLSDKKRNDLIMDQLSIRSVDYNTYDLYIGPSMTHQSAVTDGIEKVPFEQMLPHVRGYLEKNRNATYETAVKWIAIHYRNQGKLEKAVKEVDRYADQLTMKGNEYWSLQLFKAELLSAESPEASLEALNEYKQGIRKVPDSYLALESVRLEVRMLLAEKRYEEALGLIEEWSPKANSENVFSTYNYLTTTQEQLEAWEEEQASLHTVSGKIMKDNGEPLKHVTVYLRPPEFSNHSVMEESEPFFATTDEEGRFTIGGVPKGNYEMMLGMQFSQINGYTWPVENGDVFTVEEDEYTEVNMQPLMKTYAPSDFEELKGNVTFEWEPVEGAASYELNLGIDTDNYHISSLARPDIQGTTVTLKKDEILGHANGISHSGNGDGGMKLVPESVLGFSNAEADFFWYVNAYDASGNLITSSNGYRLSEDYVGEIPYFQYKEHDLSKADQLLLDDQTEQAIEAYQNAYKENPENIHALRMLTKLTREMEQLTEDEQKDLEMEYFKDLAEKTNDAHALFRLMMHASEEGDWESYFEYAEKYKQVENMNSYTSGMHAIALMKSGEEQQAASLFEEVVVERGEHRFMPVWATLTISMTGDFEQAIELASKYPYIDDESDWKGILERLEKKLEDDPVAKEQFEEGLELYLSGDESSFNQWLEKEAENTVHFFFKQLQRV</sequence>
<gene>
    <name evidence="2" type="ORF">ACFQ2J_08940</name>
</gene>
<dbReference type="EMBL" id="JBHTKL010000002">
    <property type="protein sequence ID" value="MFD1019320.1"/>
    <property type="molecule type" value="Genomic_DNA"/>
</dbReference>
<comment type="caution">
    <text evidence="2">The sequence shown here is derived from an EMBL/GenBank/DDBJ whole genome shotgun (WGS) entry which is preliminary data.</text>
</comment>
<evidence type="ECO:0008006" key="4">
    <source>
        <dbReference type="Google" id="ProtNLM"/>
    </source>
</evidence>
<dbReference type="Proteomes" id="UP001596990">
    <property type="component" value="Unassembled WGS sequence"/>
</dbReference>
<evidence type="ECO:0000313" key="3">
    <source>
        <dbReference type="Proteomes" id="UP001596990"/>
    </source>
</evidence>